<feature type="region of interest" description="Disordered" evidence="1">
    <location>
        <begin position="247"/>
        <end position="307"/>
    </location>
</feature>
<keyword evidence="3" id="KW-1185">Reference proteome</keyword>
<dbReference type="EMBL" id="CAJVPP010001850">
    <property type="protein sequence ID" value="CAG8575926.1"/>
    <property type="molecule type" value="Genomic_DNA"/>
</dbReference>
<dbReference type="Proteomes" id="UP000789375">
    <property type="component" value="Unassembled WGS sequence"/>
</dbReference>
<name>A0A9N9BP89_FUNMO</name>
<evidence type="ECO:0000313" key="3">
    <source>
        <dbReference type="Proteomes" id="UP000789375"/>
    </source>
</evidence>
<accession>A0A9N9BP89</accession>
<dbReference type="AlphaFoldDB" id="A0A9N9BP89"/>
<sequence>MKNVHSRLYTGKQHAKTRALIRMIKDSSADCLQTSERRTGWPNDSRALIRMIKDSSADCLQTSERRTGWPNDSRDTRDCEMYEPIVTEYLDKTLNKNWSILGILEFARPKLSLDTINDFKKDLYTVLQRYLEKCNVHINAKKKVERILTNFNTYFSSAKVRQFIIELEYNTETRMNVTSAYTIEVLKDQQDNRKLINQLRKDNISSINSNLEDRQEQVNEKILSTKTKMYKSEVNVQVTCDRIASLRSADPSTGASQSNFQENGEKDEEEDEEEDEGEDEGEDGEKDEEKDEEEDEVKDEDNVTNNNANYVAMENYPENNYNHNNDFVEVTYVNRLEFQSRTRRWLLSSGTDVLNVLSKYEKTVPENQKCLNPVCWGILDLTGAHPETKALFSPEDWTEMVNNFEQEVKLSQTDISDIVIHFFDEVNQIVKNNHDPTMEIDRLFPEVIEKKYNITLSTEEKANIFALKRAIVTYIENLKGTDLLVSESDFDNSFPNMLMKRFLDQDEVKIDVVGQKCDFRGILKNSLDKLEAIVGLRSGGLPTAHRRKIFEDHIDLSVTMRDILYSFFKSNQNASDDILHRTFLLGTQSWGWTHDVYGMDCKATNICRFGKLCRTKMPHTSGTIGCLEAFYAVMLNIEATLKDIREHVNSVALAHSQAHRNGKRKFEDSKVGGCFGEIKTSPRKIRTKYL</sequence>
<reference evidence="2" key="1">
    <citation type="submission" date="2021-06" db="EMBL/GenBank/DDBJ databases">
        <authorList>
            <person name="Kallberg Y."/>
            <person name="Tangrot J."/>
            <person name="Rosling A."/>
        </authorList>
    </citation>
    <scope>NUCLEOTIDE SEQUENCE</scope>
    <source>
        <strain evidence="2">87-6 pot B 2015</strain>
    </source>
</reference>
<gene>
    <name evidence="2" type="ORF">FMOSSE_LOCUS7697</name>
</gene>
<proteinExistence type="predicted"/>
<comment type="caution">
    <text evidence="2">The sequence shown here is derived from an EMBL/GenBank/DDBJ whole genome shotgun (WGS) entry which is preliminary data.</text>
</comment>
<organism evidence="2 3">
    <name type="scientific">Funneliformis mosseae</name>
    <name type="common">Endomycorrhizal fungus</name>
    <name type="synonym">Glomus mosseae</name>
    <dbReference type="NCBI Taxonomy" id="27381"/>
    <lineage>
        <taxon>Eukaryota</taxon>
        <taxon>Fungi</taxon>
        <taxon>Fungi incertae sedis</taxon>
        <taxon>Mucoromycota</taxon>
        <taxon>Glomeromycotina</taxon>
        <taxon>Glomeromycetes</taxon>
        <taxon>Glomerales</taxon>
        <taxon>Glomeraceae</taxon>
        <taxon>Funneliformis</taxon>
    </lineage>
</organism>
<evidence type="ECO:0000256" key="1">
    <source>
        <dbReference type="SAM" id="MobiDB-lite"/>
    </source>
</evidence>
<feature type="compositionally biased region" description="Acidic residues" evidence="1">
    <location>
        <begin position="265"/>
        <end position="299"/>
    </location>
</feature>
<protein>
    <submittedName>
        <fullName evidence="2">8721_t:CDS:1</fullName>
    </submittedName>
</protein>
<feature type="compositionally biased region" description="Polar residues" evidence="1">
    <location>
        <begin position="250"/>
        <end position="262"/>
    </location>
</feature>
<evidence type="ECO:0000313" key="2">
    <source>
        <dbReference type="EMBL" id="CAG8575926.1"/>
    </source>
</evidence>